<dbReference type="PANTHER" id="PTHR42715:SF10">
    <property type="entry name" value="BETA-GLUCOSIDASE"/>
    <property type="match status" value="1"/>
</dbReference>
<name>A0A919U161_9CELL</name>
<proteinExistence type="inferred from homology"/>
<evidence type="ECO:0000313" key="8">
    <source>
        <dbReference type="Proteomes" id="UP000632740"/>
    </source>
</evidence>
<comment type="function">
    <text evidence="3">Catalyzes the hydrolysis of a non-reducing terminal alpha-L-arabinopyranosidic linkage in ginsenoside Rb2 (alpha-L-arabinopyranosyl-(1-&gt;6)-alpha-D-glucopyranosyl) to release alpha-D-glucopyranosyl (Rd). It is not able to hydrolyze alpha-L-arabinofuranosyl-(1-&gt;6)-alpha-D-glucopyranosyl (Rc).</text>
</comment>
<dbReference type="PRINTS" id="PR00133">
    <property type="entry name" value="GLHYDRLASE3"/>
</dbReference>
<dbReference type="Gene3D" id="3.40.50.1700">
    <property type="entry name" value="Glycoside hydrolase family 3 C-terminal domain"/>
    <property type="match status" value="1"/>
</dbReference>
<dbReference type="InterPro" id="IPR050288">
    <property type="entry name" value="Cellulose_deg_GH3"/>
</dbReference>
<comment type="similarity">
    <text evidence="1">Belongs to the glycosyl hydrolase 3 family.</text>
</comment>
<evidence type="ECO:0000259" key="6">
    <source>
        <dbReference type="SMART" id="SM01217"/>
    </source>
</evidence>
<dbReference type="SUPFAM" id="SSF51445">
    <property type="entry name" value="(Trans)glycosidases"/>
    <property type="match status" value="1"/>
</dbReference>
<feature type="domain" description="Fibronectin type III-like" evidence="6">
    <location>
        <begin position="718"/>
        <end position="787"/>
    </location>
</feature>
<dbReference type="InterPro" id="IPR017853">
    <property type="entry name" value="GH"/>
</dbReference>
<dbReference type="InterPro" id="IPR026891">
    <property type="entry name" value="Fn3-like"/>
</dbReference>
<evidence type="ECO:0000256" key="2">
    <source>
        <dbReference type="ARBA" id="ARBA00022801"/>
    </source>
</evidence>
<evidence type="ECO:0000256" key="1">
    <source>
        <dbReference type="ARBA" id="ARBA00005336"/>
    </source>
</evidence>
<dbReference type="Pfam" id="PF01915">
    <property type="entry name" value="Glyco_hydro_3_C"/>
    <property type="match status" value="1"/>
</dbReference>
<organism evidence="7 8">
    <name type="scientific">Cellulomonas chitinilytica</name>
    <dbReference type="NCBI Taxonomy" id="398759"/>
    <lineage>
        <taxon>Bacteria</taxon>
        <taxon>Bacillati</taxon>
        <taxon>Actinomycetota</taxon>
        <taxon>Actinomycetes</taxon>
        <taxon>Micrococcales</taxon>
        <taxon>Cellulomonadaceae</taxon>
        <taxon>Cellulomonas</taxon>
    </lineage>
</organism>
<dbReference type="Gene3D" id="2.60.40.10">
    <property type="entry name" value="Immunoglobulins"/>
    <property type="match status" value="1"/>
</dbReference>
<keyword evidence="2" id="KW-0378">Hydrolase</keyword>
<evidence type="ECO:0000313" key="7">
    <source>
        <dbReference type="EMBL" id="GIG20197.1"/>
    </source>
</evidence>
<sequence length="799" mass="84430">MSGDHIEFSEVFPMARLGRRTAAISAAFALAFMAGGSAVAAGGSDDDPASARTRDHAGRTIERKVDRLLSRMTTQEKLQQVQLLSDGQITDADAEAGVGSVFSLVDPVAINHFQHVAVEQSRLHIPILFAYDTIHGYRTIFPVPLGAASSFDPAVAQADAVVGAKESAIQGLKQIYSPMVDVSHEPRWGRIVEGAGEDPYLGSVMSAARVEGTQGTDYSAPDKVVASVKHYVAYGQPEGGRDYNTTDLSESRLRNLYLPPFKAAIDAGADTVMCSFNAINGVPGCANEYTETEILKKEWGFDGFVESDYTAVAELRACPPVKPDSGPCGHGVAADGPDAGAAALMAGTDSEMVSTNLRDYGQELLADGRITMSRLDDAVRRILRVKFRAGLFDHPYVDVGTASDPASYGQPADLAKSRWAAGRSMVLLKNDGGALPLDATRSTALIGPFGQTVDEMLGPWSGRGSDDLAPKFVSLLDGLTAASSAPVTYTAACNLAHNFDPPNNAVPPITADDEVCAGPGVDGTTIQDAVAAANSADQVVLALGESGFMSGESNSRSQLDLPGHQEDLLNAVVATGKPVVVVLLNGHPLDLTAVVDEPAAILEAWFPGTEGGNAVADVLYGKVNPGGKLPVSFPRGVGTVPYYYNHEPAGRPCDATFKWNARYRDLPTCDPLYAFGYGLSYTSFDVSDLTLSRTSVGRNGSVTVSMVVTNTGDRAGDDVAQLYIHDPVASLSQPVRRLRGFERVSLEPGASTTVTFTLDKSDFGFYDNRGRFVVEPGTIEVYGGDSSAATMTASFTITR</sequence>
<accession>A0A919U161</accession>
<dbReference type="SUPFAM" id="SSF52279">
    <property type="entry name" value="Beta-D-glucan exohydrolase, C-terminal domain"/>
    <property type="match status" value="1"/>
</dbReference>
<dbReference type="EMBL" id="BONK01000003">
    <property type="protein sequence ID" value="GIG20197.1"/>
    <property type="molecule type" value="Genomic_DNA"/>
</dbReference>
<dbReference type="SMART" id="SM01217">
    <property type="entry name" value="Fn3_like"/>
    <property type="match status" value="1"/>
</dbReference>
<dbReference type="GO" id="GO:0005975">
    <property type="term" value="P:carbohydrate metabolic process"/>
    <property type="evidence" value="ECO:0007669"/>
    <property type="project" value="InterPro"/>
</dbReference>
<keyword evidence="5" id="KW-0732">Signal</keyword>
<keyword evidence="8" id="KW-1185">Reference proteome</keyword>
<dbReference type="FunFam" id="2.60.40.10:FF:000495">
    <property type="entry name" value="Periplasmic beta-glucosidase"/>
    <property type="match status" value="1"/>
</dbReference>
<feature type="chain" id="PRO_5037725198" description="Exo-alpha-(1-&gt;6)-L-arabinopyranosidase" evidence="5">
    <location>
        <begin position="41"/>
        <end position="799"/>
    </location>
</feature>
<dbReference type="InterPro" id="IPR013783">
    <property type="entry name" value="Ig-like_fold"/>
</dbReference>
<dbReference type="Proteomes" id="UP000632740">
    <property type="component" value="Unassembled WGS sequence"/>
</dbReference>
<evidence type="ECO:0000256" key="4">
    <source>
        <dbReference type="ARBA" id="ARBA00074219"/>
    </source>
</evidence>
<evidence type="ECO:0000256" key="3">
    <source>
        <dbReference type="ARBA" id="ARBA00058905"/>
    </source>
</evidence>
<dbReference type="InterPro" id="IPR036962">
    <property type="entry name" value="Glyco_hydro_3_N_sf"/>
</dbReference>
<protein>
    <recommendedName>
        <fullName evidence="4">Exo-alpha-(1-&gt;6)-L-arabinopyranosidase</fullName>
    </recommendedName>
</protein>
<dbReference type="AlphaFoldDB" id="A0A919U161"/>
<feature type="signal peptide" evidence="5">
    <location>
        <begin position="1"/>
        <end position="40"/>
    </location>
</feature>
<dbReference type="InterPro" id="IPR036881">
    <property type="entry name" value="Glyco_hydro_3_C_sf"/>
</dbReference>
<dbReference type="InterPro" id="IPR001764">
    <property type="entry name" value="Glyco_hydro_3_N"/>
</dbReference>
<dbReference type="Pfam" id="PF00933">
    <property type="entry name" value="Glyco_hydro_3"/>
    <property type="match status" value="1"/>
</dbReference>
<dbReference type="InterPro" id="IPR002772">
    <property type="entry name" value="Glyco_hydro_3_C"/>
</dbReference>
<dbReference type="PANTHER" id="PTHR42715">
    <property type="entry name" value="BETA-GLUCOSIDASE"/>
    <property type="match status" value="1"/>
</dbReference>
<dbReference type="GO" id="GO:0008422">
    <property type="term" value="F:beta-glucosidase activity"/>
    <property type="evidence" value="ECO:0007669"/>
    <property type="project" value="UniProtKB-ARBA"/>
</dbReference>
<evidence type="ECO:0000256" key="5">
    <source>
        <dbReference type="SAM" id="SignalP"/>
    </source>
</evidence>
<dbReference type="Gene3D" id="3.20.20.300">
    <property type="entry name" value="Glycoside hydrolase, family 3, N-terminal domain"/>
    <property type="match status" value="1"/>
</dbReference>
<dbReference type="Pfam" id="PF14310">
    <property type="entry name" value="Fn3-like"/>
    <property type="match status" value="1"/>
</dbReference>
<reference evidence="7" key="1">
    <citation type="submission" date="2021-01" db="EMBL/GenBank/DDBJ databases">
        <title>Whole genome shotgun sequence of Cellulomonas chitinilytica NBRC 110799.</title>
        <authorList>
            <person name="Komaki H."/>
            <person name="Tamura T."/>
        </authorList>
    </citation>
    <scope>NUCLEOTIDE SEQUENCE</scope>
    <source>
        <strain evidence="7">NBRC 110799</strain>
    </source>
</reference>
<dbReference type="NCBIfam" id="NF011678">
    <property type="entry name" value="PRK15098.1"/>
    <property type="match status" value="1"/>
</dbReference>
<gene>
    <name evidence="7" type="primary">bglX_1</name>
    <name evidence="7" type="ORF">Cch01nite_09210</name>
</gene>
<comment type="caution">
    <text evidence="7">The sequence shown here is derived from an EMBL/GenBank/DDBJ whole genome shotgun (WGS) entry which is preliminary data.</text>
</comment>